<reference evidence="1 2" key="1">
    <citation type="submission" date="2010-12" db="EMBL/GenBank/DDBJ databases">
        <authorList>
            <person name="Muzny D."/>
            <person name="Qin X."/>
            <person name="Deng J."/>
            <person name="Jiang H."/>
            <person name="Liu Y."/>
            <person name="Qu J."/>
            <person name="Song X.-Z."/>
            <person name="Zhang L."/>
            <person name="Thornton R."/>
            <person name="Coyle M."/>
            <person name="Francisco L."/>
            <person name="Jackson L."/>
            <person name="Javaid M."/>
            <person name="Korchina V."/>
            <person name="Kovar C."/>
            <person name="Mata R."/>
            <person name="Mathew T."/>
            <person name="Ngo R."/>
            <person name="Nguyen L."/>
            <person name="Nguyen N."/>
            <person name="Okwuonu G."/>
            <person name="Ongeri F."/>
            <person name="Pham C."/>
            <person name="Simmons D."/>
            <person name="Wilczek-Boney K."/>
            <person name="Hale W."/>
            <person name="Jakkamsetti A."/>
            <person name="Pham P."/>
            <person name="Ruth R."/>
            <person name="San Lucas F."/>
            <person name="Warren J."/>
            <person name="Zhang J."/>
            <person name="Zhao Z."/>
            <person name="Zhou C."/>
            <person name="Zhu D."/>
            <person name="Lee S."/>
            <person name="Bess C."/>
            <person name="Blankenburg K."/>
            <person name="Forbes L."/>
            <person name="Fu Q."/>
            <person name="Gubbala S."/>
            <person name="Hirani K."/>
            <person name="Jayaseelan J.C."/>
            <person name="Lara F."/>
            <person name="Munidasa M."/>
            <person name="Palculict T."/>
            <person name="Patil S."/>
            <person name="Pu L.-L."/>
            <person name="Saada N."/>
            <person name="Tang L."/>
            <person name="Weissenberger G."/>
            <person name="Zhu Y."/>
            <person name="Hemphill L."/>
            <person name="Shang Y."/>
            <person name="Youmans B."/>
            <person name="Ayvaz T."/>
            <person name="Ross M."/>
            <person name="Santibanez J."/>
            <person name="Aqrawi P."/>
            <person name="Gross S."/>
            <person name="Joshi V."/>
            <person name="Fowler G."/>
            <person name="Nazareth L."/>
            <person name="Reid J."/>
            <person name="Worley K."/>
            <person name="Petrosino J."/>
            <person name="Highlander S."/>
            <person name="Gibbs R."/>
        </authorList>
    </citation>
    <scope>NUCLEOTIDE SEQUENCE [LARGE SCALE GENOMIC DNA]</scope>
    <source>
        <strain evidence="1 2">DSM 15606</strain>
    </source>
</reference>
<accession>E6MQU4</accession>
<dbReference type="InterPro" id="IPR058087">
    <property type="entry name" value="XAC2610_dom"/>
</dbReference>
<proteinExistence type="predicted"/>
<dbReference type="Proteomes" id="UP000003874">
    <property type="component" value="Unassembled WGS sequence"/>
</dbReference>
<evidence type="ECO:0000313" key="2">
    <source>
        <dbReference type="Proteomes" id="UP000003874"/>
    </source>
</evidence>
<dbReference type="NCBIfam" id="NF047539">
    <property type="entry name" value="XAC2610_fam"/>
    <property type="match status" value="1"/>
</dbReference>
<keyword evidence="2" id="KW-1185">Reference proteome</keyword>
<evidence type="ECO:0000313" key="1">
    <source>
        <dbReference type="EMBL" id="EFV03993.1"/>
    </source>
</evidence>
<protein>
    <submittedName>
        <fullName evidence="1">Uncharacterized protein</fullName>
    </submittedName>
</protein>
<dbReference type="HOGENOM" id="CLU_670584_0_0_10"/>
<organism evidence="1 2">
    <name type="scientific">Segatella salivae DSM 15606</name>
    <dbReference type="NCBI Taxonomy" id="888832"/>
    <lineage>
        <taxon>Bacteria</taxon>
        <taxon>Pseudomonadati</taxon>
        <taxon>Bacteroidota</taxon>
        <taxon>Bacteroidia</taxon>
        <taxon>Bacteroidales</taxon>
        <taxon>Prevotellaceae</taxon>
        <taxon>Segatella</taxon>
    </lineage>
</organism>
<dbReference type="eggNOG" id="ENOG5032WPD">
    <property type="taxonomic scope" value="Bacteria"/>
</dbReference>
<name>E6MQU4_9BACT</name>
<dbReference type="STRING" id="888832.HMPREF9420_1862"/>
<gene>
    <name evidence="1" type="ORF">HMPREF9420_1862</name>
</gene>
<comment type="caution">
    <text evidence="1">The sequence shown here is derived from an EMBL/GenBank/DDBJ whole genome shotgun (WGS) entry which is preliminary data.</text>
</comment>
<dbReference type="AlphaFoldDB" id="E6MQU4"/>
<sequence length="427" mass="50552">MLVFSFDVQPYKTRVMAMKKLMMTMLLLVCSVYLGFAKVPNNKLNEQLLRYDYSQVLMRNDLLGYIGNGQRLYMHFDTIYKDKVNPHWYHVEGKSKVKQNLCSFTGRIDLHSFAPNEQVDPNFKRYKLKAQYRFDEDKMQKGSGFFAGSFTSYFIIYQDTAYFDSTEDGADGYNNNQFEGHWTSYRTKASKKANFGVGRIPDSNDLDVGSAEFYVMPNKQHLGWESYMKAFETVTPEGQKAQAEEDREWWKGDKEIYISWQSKTEHGAFKLDIYSNKHYLQTLDLGKIGSEYWVDQRDYNFDGHRDFAVWLYNLTKRQVFLWSEKQGKYVHEPFFDKLESPTIFDEAHCIVDTHDVSNDVVEERMYRCSTRGYRLISTLLRHPSNSKILQMKVYDDAGRCVREVQSPTYKQLTPLWQKYVILYFFRY</sequence>
<dbReference type="EMBL" id="AEQO01000152">
    <property type="protein sequence ID" value="EFV03993.1"/>
    <property type="molecule type" value="Genomic_DNA"/>
</dbReference>